<protein>
    <recommendedName>
        <fullName evidence="3">Methyltransferase type 12</fullName>
    </recommendedName>
</protein>
<evidence type="ECO:0000313" key="2">
    <source>
        <dbReference type="Proteomes" id="UP000231581"/>
    </source>
</evidence>
<dbReference type="InterPro" id="IPR029063">
    <property type="entry name" value="SAM-dependent_MTases_sf"/>
</dbReference>
<dbReference type="EMBL" id="PCSZ01000020">
    <property type="protein sequence ID" value="PIP60863.1"/>
    <property type="molecule type" value="Genomic_DNA"/>
</dbReference>
<dbReference type="Pfam" id="PF13489">
    <property type="entry name" value="Methyltransf_23"/>
    <property type="match status" value="1"/>
</dbReference>
<dbReference type="AlphaFoldDB" id="A0A2H0BT67"/>
<sequence>MLDMTPKLIPCPVCTSEDFDVLDERERDRGLHRNTVCRRCGMVWVNPRFDEGAYLEFYRKNYTTDVYGLDGTPEKIRDVITWRTRRSREKASLFPAFWPKDGTVLEIGSGIGAFLASLREDYACRVFGVEPSPAFVELSKTELNLPVYQGSFNEWFQEQPEGFSEKFDRIVLDQILEHLLDPAESLARLRSLLADDGEIFISVPNVSAPKEKPEDFFIFEHVSSFSPFPLCLLLLRS</sequence>
<feature type="non-terminal residue" evidence="1">
    <location>
        <position position="237"/>
    </location>
</feature>
<dbReference type="Proteomes" id="UP000231581">
    <property type="component" value="Unassembled WGS sequence"/>
</dbReference>
<dbReference type="PANTHER" id="PTHR43861">
    <property type="entry name" value="TRANS-ACONITATE 2-METHYLTRANSFERASE-RELATED"/>
    <property type="match status" value="1"/>
</dbReference>
<organism evidence="1 2">
    <name type="scientific">Candidatus Uhrbacteria bacterium CG22_combo_CG10-13_8_21_14_all_47_17</name>
    <dbReference type="NCBI Taxonomy" id="1975041"/>
    <lineage>
        <taxon>Bacteria</taxon>
        <taxon>Candidatus Uhriibacteriota</taxon>
    </lineage>
</organism>
<evidence type="ECO:0000313" key="1">
    <source>
        <dbReference type="EMBL" id="PIP60863.1"/>
    </source>
</evidence>
<dbReference type="Gene3D" id="3.40.50.150">
    <property type="entry name" value="Vaccinia Virus protein VP39"/>
    <property type="match status" value="1"/>
</dbReference>
<gene>
    <name evidence="1" type="ORF">COX00_00775</name>
</gene>
<dbReference type="CDD" id="cd02440">
    <property type="entry name" value="AdoMet_MTases"/>
    <property type="match status" value="1"/>
</dbReference>
<evidence type="ECO:0008006" key="3">
    <source>
        <dbReference type="Google" id="ProtNLM"/>
    </source>
</evidence>
<proteinExistence type="predicted"/>
<accession>A0A2H0BT67</accession>
<dbReference type="SUPFAM" id="SSF53335">
    <property type="entry name" value="S-adenosyl-L-methionine-dependent methyltransferases"/>
    <property type="match status" value="1"/>
</dbReference>
<reference evidence="1 2" key="1">
    <citation type="submission" date="2017-09" db="EMBL/GenBank/DDBJ databases">
        <title>Depth-based differentiation of microbial function through sediment-hosted aquifers and enrichment of novel symbionts in the deep terrestrial subsurface.</title>
        <authorList>
            <person name="Probst A.J."/>
            <person name="Ladd B."/>
            <person name="Jarett J.K."/>
            <person name="Geller-Mcgrath D.E."/>
            <person name="Sieber C.M."/>
            <person name="Emerson J.B."/>
            <person name="Anantharaman K."/>
            <person name="Thomas B.C."/>
            <person name="Malmstrom R."/>
            <person name="Stieglmeier M."/>
            <person name="Klingl A."/>
            <person name="Woyke T."/>
            <person name="Ryan C.M."/>
            <person name="Banfield J.F."/>
        </authorList>
    </citation>
    <scope>NUCLEOTIDE SEQUENCE [LARGE SCALE GENOMIC DNA]</scope>
    <source>
        <strain evidence="1">CG22_combo_CG10-13_8_21_14_all_47_17</strain>
    </source>
</reference>
<name>A0A2H0BT67_9BACT</name>
<comment type="caution">
    <text evidence="1">The sequence shown here is derived from an EMBL/GenBank/DDBJ whole genome shotgun (WGS) entry which is preliminary data.</text>
</comment>